<proteinExistence type="inferred from homology"/>
<evidence type="ECO:0000256" key="6">
    <source>
        <dbReference type="ARBA" id="ARBA00022701"/>
    </source>
</evidence>
<keyword evidence="6" id="KW-0493">Microtubule</keyword>
<evidence type="ECO:0000256" key="2">
    <source>
        <dbReference type="ARBA" id="ARBA00004245"/>
    </source>
</evidence>
<dbReference type="Proteomes" id="UP001054252">
    <property type="component" value="Unassembled WGS sequence"/>
</dbReference>
<evidence type="ECO:0000256" key="3">
    <source>
        <dbReference type="ARBA" id="ARBA00006187"/>
    </source>
</evidence>
<evidence type="ECO:0000256" key="1">
    <source>
        <dbReference type="ARBA" id="ARBA00004123"/>
    </source>
</evidence>
<comment type="caution">
    <text evidence="11">The sequence shown here is derived from an EMBL/GenBank/DDBJ whole genome shotgun (WGS) entry which is preliminary data.</text>
</comment>
<dbReference type="GO" id="GO:0008017">
    <property type="term" value="F:microtubule binding"/>
    <property type="evidence" value="ECO:0007669"/>
    <property type="project" value="InterPro"/>
</dbReference>
<feature type="coiled-coil region" evidence="9">
    <location>
        <begin position="156"/>
        <end position="183"/>
    </location>
</feature>
<dbReference type="GO" id="GO:0005819">
    <property type="term" value="C:spindle"/>
    <property type="evidence" value="ECO:0007669"/>
    <property type="project" value="TreeGrafter"/>
</dbReference>
<comment type="similarity">
    <text evidence="3">Belongs to the MAP65/ASE1 family.</text>
</comment>
<sequence>MSIVQSDPLLQVETTCGTLLYELQIIWDEVGETDAERDKMLLEIEQECLEVYRRKVDQANRSRAQLRQSIADCEAELAAICSAMGERPVHIRQSDQNAGSLKEELRKILPQLEEMRKRKIDRRNQFLEVLEALQKIATEIYESTESVSFKALVDETDLSLRKLEELHRQLHALQKEKSDRLKQVQDHLNTLSSLCLVLGMDFKLTVNEVHPSLSDSEGSRSISNDTIEHLAKAIKKLREVKIQRMQRLQDLATSMLELWNLMDTPIEEQQMFQNVTCNIAASEHEITEPNTLSEEFINYVEAEVSRLEELKSSKMKELVLKKRSELEEICRKTHLVPEFDSTLEDAIDAIESGAVDASTILEQIELQIGRVKEEALGRKEILEKVEKWLHACDEECWLEEYNRDENRYNAGKGAHLTLKRAEKARALVNKLPGMVDALAARTLTWEKERGFHFLYDGVHLLSMLEEYTILRQEKEQERRRLRDQKKLQGQLIAEQEVLYGSKPSPSKPLSVKKAPRFSTGGVSNRRLSLGGAMHQPPKPDMLNTLRAATPQTRPSKKADRVYPSDTLNHLQDDGFAALSAVRRGLDIGDIPMRKQSSNAVNANEPESPMVRQPFSPICSMASSKVNMTNNILEDHHGEALHKTLPTKDLSCITPMKAAALVDEENRTPKAMPIPIPSTPSTVSVPMQTAMTPAPPIPFAANPVEVIPEETEYSFEEKRLASMFSNAQLNSMIRV</sequence>
<evidence type="ECO:0000313" key="11">
    <source>
        <dbReference type="EMBL" id="GKV33710.1"/>
    </source>
</evidence>
<keyword evidence="12" id="KW-1185">Reference proteome</keyword>
<comment type="subcellular location">
    <subcellularLocation>
        <location evidence="2">Cytoplasm</location>
        <location evidence="2">Cytoskeleton</location>
    </subcellularLocation>
    <subcellularLocation>
        <location evidence="1">Nucleus</location>
    </subcellularLocation>
</comment>
<feature type="compositionally biased region" description="Low complexity" evidence="10">
    <location>
        <begin position="502"/>
        <end position="512"/>
    </location>
</feature>
<dbReference type="GO" id="GO:0005874">
    <property type="term" value="C:microtubule"/>
    <property type="evidence" value="ECO:0007669"/>
    <property type="project" value="UniProtKB-KW"/>
</dbReference>
<dbReference type="GO" id="GO:0000226">
    <property type="term" value="P:microtubule cytoskeleton organization"/>
    <property type="evidence" value="ECO:0007669"/>
    <property type="project" value="InterPro"/>
</dbReference>
<evidence type="ECO:0000256" key="8">
    <source>
        <dbReference type="ARBA" id="ARBA00023242"/>
    </source>
</evidence>
<dbReference type="PANTHER" id="PTHR19321:SF7">
    <property type="entry name" value="65-KDA MICROTUBULE-ASSOCIATED PROTEIN 3"/>
    <property type="match status" value="1"/>
</dbReference>
<reference evidence="11 12" key="1">
    <citation type="journal article" date="2021" name="Commun. Biol.">
        <title>The genome of Shorea leprosula (Dipterocarpaceae) highlights the ecological relevance of drought in aseasonal tropical rainforests.</title>
        <authorList>
            <person name="Ng K.K.S."/>
            <person name="Kobayashi M.J."/>
            <person name="Fawcett J.A."/>
            <person name="Hatakeyama M."/>
            <person name="Paape T."/>
            <person name="Ng C.H."/>
            <person name="Ang C.C."/>
            <person name="Tnah L.H."/>
            <person name="Lee C.T."/>
            <person name="Nishiyama T."/>
            <person name="Sese J."/>
            <person name="O'Brien M.J."/>
            <person name="Copetti D."/>
            <person name="Mohd Noor M.I."/>
            <person name="Ong R.C."/>
            <person name="Putra M."/>
            <person name="Sireger I.Z."/>
            <person name="Indrioko S."/>
            <person name="Kosugi Y."/>
            <person name="Izuno A."/>
            <person name="Isagi Y."/>
            <person name="Lee S.L."/>
            <person name="Shimizu K.K."/>
        </authorList>
    </citation>
    <scope>NUCLEOTIDE SEQUENCE [LARGE SCALE GENOMIC DNA]</scope>
    <source>
        <strain evidence="11">214</strain>
    </source>
</reference>
<dbReference type="InterPro" id="IPR007145">
    <property type="entry name" value="MAP65_Ase1_PRC1"/>
</dbReference>
<evidence type="ECO:0000256" key="4">
    <source>
        <dbReference type="ARBA" id="ARBA00022490"/>
    </source>
</evidence>
<gene>
    <name evidence="11" type="ORF">SLEP1_g42177</name>
</gene>
<evidence type="ECO:0000256" key="9">
    <source>
        <dbReference type="SAM" id="Coils"/>
    </source>
</evidence>
<feature type="region of interest" description="Disordered" evidence="10">
    <location>
        <begin position="502"/>
        <end position="539"/>
    </location>
</feature>
<keyword evidence="5" id="KW-0597">Phosphoprotein</keyword>
<feature type="coiled-coil region" evidence="9">
    <location>
        <begin position="49"/>
        <end position="76"/>
    </location>
</feature>
<dbReference type="PANTHER" id="PTHR19321">
    <property type="entry name" value="PROTEIN REGULATOR OF CYTOKINESIS 1 PRC1-RELATED"/>
    <property type="match status" value="1"/>
</dbReference>
<organism evidence="11 12">
    <name type="scientific">Rubroshorea leprosula</name>
    <dbReference type="NCBI Taxonomy" id="152421"/>
    <lineage>
        <taxon>Eukaryota</taxon>
        <taxon>Viridiplantae</taxon>
        <taxon>Streptophyta</taxon>
        <taxon>Embryophyta</taxon>
        <taxon>Tracheophyta</taxon>
        <taxon>Spermatophyta</taxon>
        <taxon>Magnoliopsida</taxon>
        <taxon>eudicotyledons</taxon>
        <taxon>Gunneridae</taxon>
        <taxon>Pentapetalae</taxon>
        <taxon>rosids</taxon>
        <taxon>malvids</taxon>
        <taxon>Malvales</taxon>
        <taxon>Dipterocarpaceae</taxon>
        <taxon>Rubroshorea</taxon>
    </lineage>
</organism>
<dbReference type="GO" id="GO:0005634">
    <property type="term" value="C:nucleus"/>
    <property type="evidence" value="ECO:0007669"/>
    <property type="project" value="UniProtKB-SubCell"/>
</dbReference>
<feature type="coiled-coil region" evidence="9">
    <location>
        <begin position="460"/>
        <end position="487"/>
    </location>
</feature>
<dbReference type="Pfam" id="PF03999">
    <property type="entry name" value="MAP65_ASE1"/>
    <property type="match status" value="1"/>
</dbReference>
<keyword evidence="8" id="KW-0539">Nucleus</keyword>
<keyword evidence="4" id="KW-0963">Cytoplasm</keyword>
<evidence type="ECO:0000256" key="7">
    <source>
        <dbReference type="ARBA" id="ARBA00023212"/>
    </source>
</evidence>
<protein>
    <submittedName>
        <fullName evidence="11">Uncharacterized protein</fullName>
    </submittedName>
</protein>
<dbReference type="GO" id="GO:0005737">
    <property type="term" value="C:cytoplasm"/>
    <property type="evidence" value="ECO:0007669"/>
    <property type="project" value="TreeGrafter"/>
</dbReference>
<dbReference type="EMBL" id="BPVZ01000102">
    <property type="protein sequence ID" value="GKV33710.1"/>
    <property type="molecule type" value="Genomic_DNA"/>
</dbReference>
<accession>A0AAV5L934</accession>
<keyword evidence="7" id="KW-0206">Cytoskeleton</keyword>
<evidence type="ECO:0000256" key="10">
    <source>
        <dbReference type="SAM" id="MobiDB-lite"/>
    </source>
</evidence>
<dbReference type="Gene3D" id="1.20.58.1520">
    <property type="match status" value="1"/>
</dbReference>
<evidence type="ECO:0000256" key="5">
    <source>
        <dbReference type="ARBA" id="ARBA00022553"/>
    </source>
</evidence>
<name>A0AAV5L934_9ROSI</name>
<keyword evidence="9" id="KW-0175">Coiled coil</keyword>
<evidence type="ECO:0000313" key="12">
    <source>
        <dbReference type="Proteomes" id="UP001054252"/>
    </source>
</evidence>
<dbReference type="AlphaFoldDB" id="A0AAV5L934"/>
<dbReference type="FunFam" id="1.20.58.1520:FF:000002">
    <property type="entry name" value="65-kDa microtubule-associated protein 6"/>
    <property type="match status" value="1"/>
</dbReference>